<organism evidence="1 2">
    <name type="scientific">Corchorus olitorius</name>
    <dbReference type="NCBI Taxonomy" id="93759"/>
    <lineage>
        <taxon>Eukaryota</taxon>
        <taxon>Viridiplantae</taxon>
        <taxon>Streptophyta</taxon>
        <taxon>Embryophyta</taxon>
        <taxon>Tracheophyta</taxon>
        <taxon>Spermatophyta</taxon>
        <taxon>Magnoliopsida</taxon>
        <taxon>eudicotyledons</taxon>
        <taxon>Gunneridae</taxon>
        <taxon>Pentapetalae</taxon>
        <taxon>rosids</taxon>
        <taxon>malvids</taxon>
        <taxon>Malvales</taxon>
        <taxon>Malvaceae</taxon>
        <taxon>Grewioideae</taxon>
        <taxon>Apeibeae</taxon>
        <taxon>Corchorus</taxon>
    </lineage>
</organism>
<gene>
    <name evidence="1" type="ORF">COLO4_09017</name>
</gene>
<dbReference type="EMBL" id="AWUE01014092">
    <property type="protein sequence ID" value="OMP05152.1"/>
    <property type="molecule type" value="Genomic_DNA"/>
</dbReference>
<dbReference type="Proteomes" id="UP000187203">
    <property type="component" value="Unassembled WGS sequence"/>
</dbReference>
<protein>
    <submittedName>
        <fullName evidence="1">Uncharacterized protein</fullName>
    </submittedName>
</protein>
<reference evidence="2" key="1">
    <citation type="submission" date="2013-09" db="EMBL/GenBank/DDBJ databases">
        <title>Corchorus olitorius genome sequencing.</title>
        <authorList>
            <person name="Alam M."/>
            <person name="Haque M.S."/>
            <person name="Islam M.S."/>
            <person name="Emdad E.M."/>
            <person name="Islam M.M."/>
            <person name="Ahmed B."/>
            <person name="Halim A."/>
            <person name="Hossen Q.M.M."/>
            <person name="Hossain M.Z."/>
            <person name="Ahmed R."/>
            <person name="Khan M.M."/>
            <person name="Islam R."/>
            <person name="Rashid M.M."/>
            <person name="Khan S.A."/>
            <person name="Rahman M.S."/>
            <person name="Alam M."/>
            <person name="Yahiya A.S."/>
            <person name="Khan M.S."/>
            <person name="Azam M.S."/>
            <person name="Haque T."/>
            <person name="Lashkar M.Z.H."/>
            <person name="Akhand A.I."/>
            <person name="Morshed G."/>
            <person name="Roy S."/>
            <person name="Uddin K.S."/>
            <person name="Rabeya T."/>
            <person name="Hossain A.S."/>
            <person name="Chowdhury A."/>
            <person name="Snigdha A.R."/>
            <person name="Mortoza M.S."/>
            <person name="Matin S.A."/>
            <person name="Hoque S.M.E."/>
            <person name="Islam M.K."/>
            <person name="Roy D.K."/>
            <person name="Haider R."/>
            <person name="Moosa M.M."/>
            <person name="Elias S.M."/>
            <person name="Hasan A.M."/>
            <person name="Jahan S."/>
            <person name="Shafiuddin M."/>
            <person name="Mahmood N."/>
            <person name="Shommy N.S."/>
        </authorList>
    </citation>
    <scope>NUCLEOTIDE SEQUENCE [LARGE SCALE GENOMIC DNA]</scope>
    <source>
        <strain evidence="2">cv. O-4</strain>
    </source>
</reference>
<proteinExistence type="predicted"/>
<name>A0A1R3KDJ7_9ROSI</name>
<comment type="caution">
    <text evidence="1">The sequence shown here is derived from an EMBL/GenBank/DDBJ whole genome shotgun (WGS) entry which is preliminary data.</text>
</comment>
<evidence type="ECO:0000313" key="2">
    <source>
        <dbReference type="Proteomes" id="UP000187203"/>
    </source>
</evidence>
<evidence type="ECO:0000313" key="1">
    <source>
        <dbReference type="EMBL" id="OMP05152.1"/>
    </source>
</evidence>
<dbReference type="AlphaFoldDB" id="A0A1R3KDJ7"/>
<keyword evidence="2" id="KW-1185">Reference proteome</keyword>
<accession>A0A1R3KDJ7</accession>
<sequence>MVKAPAWWLTVVGRAVTISGSRAWEARVLWGRKLWGRRRKKRLL</sequence>